<name>A0A0A5GH04_9BACI</name>
<dbReference type="SUPFAM" id="SSF46785">
    <property type="entry name" value="Winged helix' DNA-binding domain"/>
    <property type="match status" value="1"/>
</dbReference>
<dbReference type="InterPro" id="IPR036390">
    <property type="entry name" value="WH_DNA-bd_sf"/>
</dbReference>
<evidence type="ECO:0000256" key="1">
    <source>
        <dbReference type="SAM" id="Coils"/>
    </source>
</evidence>
<dbReference type="GO" id="GO:0043138">
    <property type="term" value="F:3'-5' DNA helicase activity"/>
    <property type="evidence" value="ECO:0007669"/>
    <property type="project" value="InterPro"/>
</dbReference>
<feature type="coiled-coil region" evidence="1">
    <location>
        <begin position="269"/>
        <end position="320"/>
    </location>
</feature>
<dbReference type="GO" id="GO:0006260">
    <property type="term" value="P:DNA replication"/>
    <property type="evidence" value="ECO:0007669"/>
    <property type="project" value="InterPro"/>
</dbReference>
<dbReference type="Gene3D" id="1.10.10.10">
    <property type="entry name" value="Winged helix-like DNA-binding domain superfamily/Winged helix DNA-binding domain"/>
    <property type="match status" value="1"/>
</dbReference>
<dbReference type="Proteomes" id="UP000030528">
    <property type="component" value="Unassembled WGS sequence"/>
</dbReference>
<reference evidence="3 4" key="1">
    <citation type="submission" date="2013-08" db="EMBL/GenBank/DDBJ databases">
        <authorList>
            <person name="Huang J."/>
            <person name="Wang G."/>
        </authorList>
    </citation>
    <scope>NUCLEOTIDE SEQUENCE [LARGE SCALE GENOMIC DNA]</scope>
    <source>
        <strain evidence="3 4">JSM 076056</strain>
    </source>
</reference>
<accession>A0A0A5GH04</accession>
<sequence>MALTQLAYQEDSLPLLVFYPGGKKHKWIRSIDSKVRRGALARVHGLLEEILHTFSDKDIQAVREFLRIEGDGILPILINREGGLYLGGFVKPELFLFREFSPNHGIPIHNEYLFELHLNRLSNERLRSLLEKLLSQYVFTAHLSELEEKEWKERIQSAFYAHPLIAFGREQKVVIESIEKMNRSNLLSQLKYPDDIAYWRQRVEIVMRPFRAIPGQWLWSEGGELCGHEKVMVVDSRTENLILQCEVCRYEVYFNPVDYVLTLPEEFDVERAKKRISTTERQFNEIARNNERLLDKLRELAKLKEKVECLQGEWMRIKETLTSIDQLPRLEGERPHHPVEEMFRLLESSYFPKEQIQPELQSFSNIELQDVRMLNKVEEWLDLLKVGLPQLLRRYQEQLDHYFEQNRASDQLEFMVVNKQPLYWQEVESIFHLIYEEGRNSSAQLLTQVVTGKATNKIRALRLHEARQFGVLQHWLEKDVMKVLKRLEKEGWITKQKKGYTLSARALPYVEG</sequence>
<keyword evidence="1" id="KW-0175">Coiled coil</keyword>
<comment type="caution">
    <text evidence="3">The sequence shown here is derived from an EMBL/GenBank/DDBJ whole genome shotgun (WGS) entry which is preliminary data.</text>
</comment>
<evidence type="ECO:0000313" key="3">
    <source>
        <dbReference type="EMBL" id="KGX92491.1"/>
    </source>
</evidence>
<dbReference type="Pfam" id="PF09382">
    <property type="entry name" value="RQC"/>
    <property type="match status" value="1"/>
</dbReference>
<organism evidence="3 4">
    <name type="scientific">Pontibacillus halophilus JSM 076056 = DSM 19796</name>
    <dbReference type="NCBI Taxonomy" id="1385510"/>
    <lineage>
        <taxon>Bacteria</taxon>
        <taxon>Bacillati</taxon>
        <taxon>Bacillota</taxon>
        <taxon>Bacilli</taxon>
        <taxon>Bacillales</taxon>
        <taxon>Bacillaceae</taxon>
        <taxon>Pontibacillus</taxon>
    </lineage>
</organism>
<evidence type="ECO:0000313" key="4">
    <source>
        <dbReference type="Proteomes" id="UP000030528"/>
    </source>
</evidence>
<dbReference type="InterPro" id="IPR018982">
    <property type="entry name" value="RQC_domain"/>
</dbReference>
<keyword evidence="4" id="KW-1185">Reference proteome</keyword>
<gene>
    <name evidence="3" type="ORF">N781_16505</name>
</gene>
<dbReference type="InterPro" id="IPR036388">
    <property type="entry name" value="WH-like_DNA-bd_sf"/>
</dbReference>
<dbReference type="GO" id="GO:0006281">
    <property type="term" value="P:DNA repair"/>
    <property type="evidence" value="ECO:0007669"/>
    <property type="project" value="InterPro"/>
</dbReference>
<dbReference type="eggNOG" id="ENOG5033S37">
    <property type="taxonomic scope" value="Bacteria"/>
</dbReference>
<dbReference type="AlphaFoldDB" id="A0A0A5GH04"/>
<proteinExistence type="predicted"/>
<dbReference type="EMBL" id="AVPE01000006">
    <property type="protein sequence ID" value="KGX92491.1"/>
    <property type="molecule type" value="Genomic_DNA"/>
</dbReference>
<protein>
    <recommendedName>
        <fullName evidence="2">RQC domain-containing protein</fullName>
    </recommendedName>
</protein>
<evidence type="ECO:0000259" key="2">
    <source>
        <dbReference type="Pfam" id="PF09382"/>
    </source>
</evidence>
<dbReference type="NCBIfam" id="NF041108">
    <property type="entry name" value="RQC_minor_2"/>
    <property type="match status" value="1"/>
</dbReference>
<feature type="domain" description="RQC" evidence="2">
    <location>
        <begin position="425"/>
        <end position="501"/>
    </location>
</feature>
<dbReference type="RefSeq" id="WP_026800505.1">
    <property type="nucleotide sequence ID" value="NZ_AULI01000008.1"/>
</dbReference>